<dbReference type="CDD" id="cd17502">
    <property type="entry name" value="MFS_Azr1_MDR_like"/>
    <property type="match status" value="1"/>
</dbReference>
<feature type="transmembrane region" description="Helical" evidence="7">
    <location>
        <begin position="43"/>
        <end position="67"/>
    </location>
</feature>
<feature type="transmembrane region" description="Helical" evidence="7">
    <location>
        <begin position="510"/>
        <end position="530"/>
    </location>
</feature>
<accession>A0A225AJJ4</accession>
<dbReference type="GO" id="GO:0005886">
    <property type="term" value="C:plasma membrane"/>
    <property type="evidence" value="ECO:0007669"/>
    <property type="project" value="TreeGrafter"/>
</dbReference>
<keyword evidence="5 7" id="KW-0472">Membrane</keyword>
<evidence type="ECO:0000256" key="7">
    <source>
        <dbReference type="SAM" id="Phobius"/>
    </source>
</evidence>
<evidence type="ECO:0000313" key="9">
    <source>
        <dbReference type="EMBL" id="OKL59533.1"/>
    </source>
</evidence>
<dbReference type="SUPFAM" id="SSF103473">
    <property type="entry name" value="MFS general substrate transporter"/>
    <property type="match status" value="1"/>
</dbReference>
<dbReference type="OrthoDB" id="10021397at2759"/>
<feature type="transmembrane region" description="Helical" evidence="7">
    <location>
        <begin position="109"/>
        <end position="127"/>
    </location>
</feature>
<dbReference type="GeneID" id="31004745"/>
<feature type="transmembrane region" description="Helical" evidence="7">
    <location>
        <begin position="434"/>
        <end position="457"/>
    </location>
</feature>
<organism evidence="9 10">
    <name type="scientific">Talaromyces atroroseus</name>
    <dbReference type="NCBI Taxonomy" id="1441469"/>
    <lineage>
        <taxon>Eukaryota</taxon>
        <taxon>Fungi</taxon>
        <taxon>Dikarya</taxon>
        <taxon>Ascomycota</taxon>
        <taxon>Pezizomycotina</taxon>
        <taxon>Eurotiomycetes</taxon>
        <taxon>Eurotiomycetidae</taxon>
        <taxon>Eurotiales</taxon>
        <taxon>Trichocomaceae</taxon>
        <taxon>Talaromyces</taxon>
        <taxon>Talaromyces sect. Trachyspermi</taxon>
    </lineage>
</organism>
<feature type="transmembrane region" description="Helical" evidence="7">
    <location>
        <begin position="139"/>
        <end position="158"/>
    </location>
</feature>
<proteinExistence type="predicted"/>
<feature type="transmembrane region" description="Helical" evidence="7">
    <location>
        <begin position="399"/>
        <end position="422"/>
    </location>
</feature>
<feature type="transmembrane region" description="Helical" evidence="7">
    <location>
        <begin position="197"/>
        <end position="217"/>
    </location>
</feature>
<dbReference type="Gene3D" id="1.20.1250.20">
    <property type="entry name" value="MFS general substrate transporter like domains"/>
    <property type="match status" value="1"/>
</dbReference>
<feature type="transmembrane region" description="Helical" evidence="7">
    <location>
        <begin position="79"/>
        <end position="97"/>
    </location>
</feature>
<dbReference type="Pfam" id="PF07690">
    <property type="entry name" value="MFS_1"/>
    <property type="match status" value="1"/>
</dbReference>
<dbReference type="Proteomes" id="UP000214365">
    <property type="component" value="Unassembled WGS sequence"/>
</dbReference>
<comment type="caution">
    <text evidence="9">The sequence shown here is derived from an EMBL/GenBank/DDBJ whole genome shotgun (WGS) entry which is preliminary data.</text>
</comment>
<dbReference type="PANTHER" id="PTHR23501:SF177">
    <property type="entry name" value="MAJOR FACILITATOR SUPERFAMILY (MFS) PROFILE DOMAIN-CONTAINING PROTEIN-RELATED"/>
    <property type="match status" value="1"/>
</dbReference>
<evidence type="ECO:0000256" key="3">
    <source>
        <dbReference type="ARBA" id="ARBA00022692"/>
    </source>
</evidence>
<name>A0A225AJJ4_TALAT</name>
<gene>
    <name evidence="9" type="ORF">UA08_04989</name>
</gene>
<evidence type="ECO:0000256" key="1">
    <source>
        <dbReference type="ARBA" id="ARBA00004141"/>
    </source>
</evidence>
<dbReference type="Gene3D" id="1.20.1720.10">
    <property type="entry name" value="Multidrug resistance protein D"/>
    <property type="match status" value="1"/>
</dbReference>
<evidence type="ECO:0000256" key="6">
    <source>
        <dbReference type="SAM" id="MobiDB-lite"/>
    </source>
</evidence>
<evidence type="ECO:0000313" key="10">
    <source>
        <dbReference type="Proteomes" id="UP000214365"/>
    </source>
</evidence>
<feature type="transmembrane region" description="Helical" evidence="7">
    <location>
        <begin position="268"/>
        <end position="287"/>
    </location>
</feature>
<sequence>MATSKAPQPVEQHQDEMQAVEPPKATAPGVPEIRYPDFLLASILYLALLLAMFLVALDMSIIATAIPTITKQFHAVDQVGWYGSAFFMTLAAFQSFWGKAYKYFPLKVVFLLCIGLFEVGSLIVAVAENSVTVIAGRAVQGLGGAGVTGGCYTICAFITRPRLLATMLGMFSVVWSCSSVLGPVLGGVFTQDVSWRWCFWVNLPVGGTTMIIILLFFKTPPHSRVASTTWREVPVLFDLPGIVALLGSLICLLVALEDGGVTKPWNNSVPIGTLIGFGLLAILFVFIEWKQGERAMIVPRIMRRRTIYTLALFNVCAQGGGFARTYNLPDYFQAAQGVSASESGIRTLPTVLTVSIFSLAGSILLGKVGYYQPFLWVGATFMTVGAGMIYSLVPSSPAAHYIGYQVLAGIGTGLVIQLPVIVGQAIAQRSDMAVTIAISLFYQFIGGTIGVSVAQNIQNHVLINSLPTNNPNITAAKVMEAGSTGLRLSFPDPADLQIVVNAYMSGLRAAWIWTIALCGLAFLISFTTEWKSIKPEDLKKKAEKKAVDGA</sequence>
<dbReference type="InterPro" id="IPR036259">
    <property type="entry name" value="MFS_trans_sf"/>
</dbReference>
<dbReference type="InterPro" id="IPR020846">
    <property type="entry name" value="MFS_dom"/>
</dbReference>
<keyword evidence="10" id="KW-1185">Reference proteome</keyword>
<feature type="transmembrane region" description="Helical" evidence="7">
    <location>
        <begin position="373"/>
        <end position="393"/>
    </location>
</feature>
<dbReference type="RefSeq" id="XP_020119654.1">
    <property type="nucleotide sequence ID" value="XM_020267702.1"/>
</dbReference>
<feature type="transmembrane region" description="Helical" evidence="7">
    <location>
        <begin position="165"/>
        <end position="185"/>
    </location>
</feature>
<evidence type="ECO:0000256" key="2">
    <source>
        <dbReference type="ARBA" id="ARBA00022448"/>
    </source>
</evidence>
<dbReference type="PROSITE" id="PS50850">
    <property type="entry name" value="MFS"/>
    <property type="match status" value="1"/>
</dbReference>
<keyword evidence="2" id="KW-0813">Transport</keyword>
<feature type="region of interest" description="Disordered" evidence="6">
    <location>
        <begin position="1"/>
        <end position="24"/>
    </location>
</feature>
<keyword evidence="3 7" id="KW-0812">Transmembrane</keyword>
<dbReference type="AlphaFoldDB" id="A0A225AJJ4"/>
<feature type="transmembrane region" description="Helical" evidence="7">
    <location>
        <begin position="307"/>
        <end position="327"/>
    </location>
</feature>
<evidence type="ECO:0000259" key="8">
    <source>
        <dbReference type="PROSITE" id="PS50850"/>
    </source>
</evidence>
<feature type="transmembrane region" description="Helical" evidence="7">
    <location>
        <begin position="347"/>
        <end position="366"/>
    </location>
</feature>
<reference evidence="9 10" key="1">
    <citation type="submission" date="2015-06" db="EMBL/GenBank/DDBJ databases">
        <title>Talaromyces atroroseus IBT 11181 draft genome.</title>
        <authorList>
            <person name="Rasmussen K.B."/>
            <person name="Rasmussen S."/>
            <person name="Petersen B."/>
            <person name="Sicheritz-Ponten T."/>
            <person name="Mortensen U.H."/>
            <person name="Thrane U."/>
        </authorList>
    </citation>
    <scope>NUCLEOTIDE SEQUENCE [LARGE SCALE GENOMIC DNA]</scope>
    <source>
        <strain evidence="9 10">IBT 11181</strain>
    </source>
</reference>
<feature type="transmembrane region" description="Helical" evidence="7">
    <location>
        <begin position="237"/>
        <end position="256"/>
    </location>
</feature>
<comment type="subcellular location">
    <subcellularLocation>
        <location evidence="1">Membrane</location>
        <topology evidence="1">Multi-pass membrane protein</topology>
    </subcellularLocation>
</comment>
<evidence type="ECO:0000256" key="4">
    <source>
        <dbReference type="ARBA" id="ARBA00022989"/>
    </source>
</evidence>
<dbReference type="EMBL" id="LFMY01000007">
    <property type="protein sequence ID" value="OKL59533.1"/>
    <property type="molecule type" value="Genomic_DNA"/>
</dbReference>
<protein>
    <recommendedName>
        <fullName evidence="8">Major facilitator superfamily (MFS) profile domain-containing protein</fullName>
    </recommendedName>
</protein>
<evidence type="ECO:0000256" key="5">
    <source>
        <dbReference type="ARBA" id="ARBA00023136"/>
    </source>
</evidence>
<keyword evidence="4 7" id="KW-1133">Transmembrane helix</keyword>
<feature type="domain" description="Major facilitator superfamily (MFS) profile" evidence="8">
    <location>
        <begin position="44"/>
        <end position="533"/>
    </location>
</feature>
<dbReference type="GO" id="GO:0022857">
    <property type="term" value="F:transmembrane transporter activity"/>
    <property type="evidence" value="ECO:0007669"/>
    <property type="project" value="InterPro"/>
</dbReference>
<dbReference type="PANTHER" id="PTHR23501">
    <property type="entry name" value="MAJOR FACILITATOR SUPERFAMILY"/>
    <property type="match status" value="1"/>
</dbReference>
<dbReference type="InterPro" id="IPR011701">
    <property type="entry name" value="MFS"/>
</dbReference>